<organism evidence="1 2">
    <name type="scientific">Alienimonas californiensis</name>
    <dbReference type="NCBI Taxonomy" id="2527989"/>
    <lineage>
        <taxon>Bacteria</taxon>
        <taxon>Pseudomonadati</taxon>
        <taxon>Planctomycetota</taxon>
        <taxon>Planctomycetia</taxon>
        <taxon>Planctomycetales</taxon>
        <taxon>Planctomycetaceae</taxon>
        <taxon>Alienimonas</taxon>
    </lineage>
</organism>
<dbReference type="Proteomes" id="UP000318741">
    <property type="component" value="Chromosome"/>
</dbReference>
<evidence type="ECO:0008006" key="3">
    <source>
        <dbReference type="Google" id="ProtNLM"/>
    </source>
</evidence>
<dbReference type="RefSeq" id="WP_145356581.1">
    <property type="nucleotide sequence ID" value="NZ_CP036265.1"/>
</dbReference>
<dbReference type="InterPro" id="IPR036513">
    <property type="entry name" value="STAS_dom_sf"/>
</dbReference>
<dbReference type="AlphaFoldDB" id="A0A517P3L5"/>
<name>A0A517P3L5_9PLAN</name>
<dbReference type="OrthoDB" id="214310at2"/>
<evidence type="ECO:0000313" key="2">
    <source>
        <dbReference type="Proteomes" id="UP000318741"/>
    </source>
</evidence>
<dbReference type="SUPFAM" id="SSF52091">
    <property type="entry name" value="SpoIIaa-like"/>
    <property type="match status" value="1"/>
</dbReference>
<protein>
    <recommendedName>
        <fullName evidence="3">STAS domain-containing protein</fullName>
    </recommendedName>
</protein>
<keyword evidence="2" id="KW-1185">Reference proteome</keyword>
<gene>
    <name evidence="1" type="ORF">CA12_00290</name>
</gene>
<reference evidence="1 2" key="1">
    <citation type="submission" date="2019-02" db="EMBL/GenBank/DDBJ databases">
        <title>Deep-cultivation of Planctomycetes and their phenomic and genomic characterization uncovers novel biology.</title>
        <authorList>
            <person name="Wiegand S."/>
            <person name="Jogler M."/>
            <person name="Boedeker C."/>
            <person name="Pinto D."/>
            <person name="Vollmers J."/>
            <person name="Rivas-Marin E."/>
            <person name="Kohn T."/>
            <person name="Peeters S.H."/>
            <person name="Heuer A."/>
            <person name="Rast P."/>
            <person name="Oberbeckmann S."/>
            <person name="Bunk B."/>
            <person name="Jeske O."/>
            <person name="Meyerdierks A."/>
            <person name="Storesund J.E."/>
            <person name="Kallscheuer N."/>
            <person name="Luecker S."/>
            <person name="Lage O.M."/>
            <person name="Pohl T."/>
            <person name="Merkel B.J."/>
            <person name="Hornburger P."/>
            <person name="Mueller R.-W."/>
            <person name="Bruemmer F."/>
            <person name="Labrenz M."/>
            <person name="Spormann A.M."/>
            <person name="Op den Camp H."/>
            <person name="Overmann J."/>
            <person name="Amann R."/>
            <person name="Jetten M.S.M."/>
            <person name="Mascher T."/>
            <person name="Medema M.H."/>
            <person name="Devos D.P."/>
            <person name="Kaster A.-K."/>
            <person name="Ovreas L."/>
            <person name="Rohde M."/>
            <person name="Galperin M.Y."/>
            <person name="Jogler C."/>
        </authorList>
    </citation>
    <scope>NUCLEOTIDE SEQUENCE [LARGE SCALE GENOMIC DNA]</scope>
    <source>
        <strain evidence="1 2">CA12</strain>
    </source>
</reference>
<accession>A0A517P3L5</accession>
<sequence length="141" mass="15802">MANRFDRVTIDDREGYHVLDLGRIDIWDGADLSLLRESLSLLITAEGRTAVGVDLSHVKYIPSGFFGMLYDWQEQGVDVRLYNPQPNVAAMIWFRQFAAPIGGGVYDLVSEGRIELPPEGQPGYREPEEEELFAATTAIAR</sequence>
<evidence type="ECO:0000313" key="1">
    <source>
        <dbReference type="EMBL" id="QDT13961.1"/>
    </source>
</evidence>
<dbReference type="Gene3D" id="3.30.750.24">
    <property type="entry name" value="STAS domain"/>
    <property type="match status" value="1"/>
</dbReference>
<dbReference type="EMBL" id="CP036265">
    <property type="protein sequence ID" value="QDT13961.1"/>
    <property type="molecule type" value="Genomic_DNA"/>
</dbReference>
<proteinExistence type="predicted"/>
<dbReference type="KEGG" id="acaf:CA12_00290"/>